<proteinExistence type="predicted"/>
<sequence>MKCWKTVGVLSCPAELHSPASLTVKEVAQKLSRAFRLLSGVSSQKSLQQFCKWTVVSGLLGGSAFTAQAFDLSPKGTRFDRDAVKAWAPSRLDGILSSLAERGLPKFKQSVHEEITHRAHDCNYEGIGICSNPDAEYATPYVIAGVRWNDDPPFQMKSQQVQGTSCKTTYPDGRPVTIRFITQPRCWGELFLAAEKQIKASPEKTFDAASQAALPLRSHFGDLQFIHSMASANDEDPIETRRKILGWAEFTWGVAMGDYELGTWLKDVKLPVIEQFFGTSGWRVQDLFALGDPSLRSHLDDVAFGSLLHMVEDSFAAGHVDRMEPAAGKKCAGSLHRAPGPIQEFHSYTHQDSSRHAEADSRTAFVNNRLVPDVVDVGRALVALRQAKAGWPEVSAYLECVYDLTPAVRKATAGNF</sequence>
<accession>A0A1I1Y0J2</accession>
<organism evidence="1 2">
    <name type="scientific">Paracidovorax konjaci</name>
    <dbReference type="NCBI Taxonomy" id="32040"/>
    <lineage>
        <taxon>Bacteria</taxon>
        <taxon>Pseudomonadati</taxon>
        <taxon>Pseudomonadota</taxon>
        <taxon>Betaproteobacteria</taxon>
        <taxon>Burkholderiales</taxon>
        <taxon>Comamonadaceae</taxon>
        <taxon>Paracidovorax</taxon>
    </lineage>
</organism>
<protein>
    <submittedName>
        <fullName evidence="1">Uncharacterized protein</fullName>
    </submittedName>
</protein>
<gene>
    <name evidence="1" type="ORF">SAMN04489710_11548</name>
</gene>
<reference evidence="2" key="1">
    <citation type="submission" date="2016-10" db="EMBL/GenBank/DDBJ databases">
        <authorList>
            <person name="Varghese N."/>
            <person name="Submissions S."/>
        </authorList>
    </citation>
    <scope>NUCLEOTIDE SEQUENCE [LARGE SCALE GENOMIC DNA]</scope>
    <source>
        <strain evidence="2">DSM 7481</strain>
    </source>
</reference>
<dbReference type="Proteomes" id="UP000199517">
    <property type="component" value="Unassembled WGS sequence"/>
</dbReference>
<dbReference type="AlphaFoldDB" id="A0A1I1Y0J2"/>
<dbReference type="RefSeq" id="WP_175526074.1">
    <property type="nucleotide sequence ID" value="NZ_FOMQ01000015.1"/>
</dbReference>
<keyword evidence="2" id="KW-1185">Reference proteome</keyword>
<evidence type="ECO:0000313" key="2">
    <source>
        <dbReference type="Proteomes" id="UP000199517"/>
    </source>
</evidence>
<name>A0A1I1Y0J2_9BURK</name>
<dbReference type="EMBL" id="FOMQ01000015">
    <property type="protein sequence ID" value="SFE12929.1"/>
    <property type="molecule type" value="Genomic_DNA"/>
</dbReference>
<evidence type="ECO:0000313" key="1">
    <source>
        <dbReference type="EMBL" id="SFE12929.1"/>
    </source>
</evidence>
<dbReference type="STRING" id="32040.SAMN04489710_11548"/>